<dbReference type="OrthoDB" id="713305at2"/>
<dbReference type="Gene3D" id="3.30.420.260">
    <property type="match status" value="1"/>
</dbReference>
<gene>
    <name evidence="1" type="ORF">DCO56_13400</name>
</gene>
<evidence type="ECO:0000313" key="1">
    <source>
        <dbReference type="EMBL" id="PUV24336.1"/>
    </source>
</evidence>
<dbReference type="AlphaFoldDB" id="A0A363NU43"/>
<comment type="caution">
    <text evidence="1">The sequence shown here is derived from an EMBL/GenBank/DDBJ whole genome shotgun (WGS) entry which is preliminary data.</text>
</comment>
<keyword evidence="2" id="KW-1185">Reference proteome</keyword>
<sequence>MNYISKQFNIHYLPEYNLLVKAGFQKDVLAVVDKKSVAPILIEYPSEEPILDATRIMSLPFRFVRIVIPHQSFTFIPKEVFQKDNIAQYLQFLGTSDLENTFIYYLDNLGLVALYQFDKLLLNRWRRLFPDAVILPEFAVVLDRAQERISIRGTALGLHFVADNMVDFYLFKNGGFQLYNSFEIHNLDDISYYVLNILTQFSLGDSIDKILLSGEVPNDSYYKRIASYAGDIEVLELKTKVVLADQEIESSLTPYNILFDSILCE</sequence>
<evidence type="ECO:0000313" key="2">
    <source>
        <dbReference type="Proteomes" id="UP000250831"/>
    </source>
</evidence>
<dbReference type="Proteomes" id="UP000250831">
    <property type="component" value="Unassembled WGS sequence"/>
</dbReference>
<name>A0A363NU43_9SPHI</name>
<dbReference type="EMBL" id="QCXX01000003">
    <property type="protein sequence ID" value="PUV24336.1"/>
    <property type="molecule type" value="Genomic_DNA"/>
</dbReference>
<reference evidence="1 2" key="1">
    <citation type="submission" date="2018-04" db="EMBL/GenBank/DDBJ databases">
        <title>Sphingobacterium sp. M46 Genome.</title>
        <authorList>
            <person name="Cheng J."/>
            <person name="Li Y."/>
        </authorList>
    </citation>
    <scope>NUCLEOTIDE SEQUENCE [LARGE SCALE GENOMIC DNA]</scope>
    <source>
        <strain evidence="1 2">M46</strain>
    </source>
</reference>
<protein>
    <submittedName>
        <fullName evidence="1">DUF3822 domain-containing protein</fullName>
    </submittedName>
</protein>
<dbReference type="RefSeq" id="WP_108634264.1">
    <property type="nucleotide sequence ID" value="NZ_QCXX01000003.1"/>
</dbReference>
<accession>A0A363NU43</accession>
<proteinExistence type="predicted"/>
<dbReference type="CDD" id="cd24013">
    <property type="entry name" value="ASKHA_ATPase_BT3980-like"/>
    <property type="match status" value="1"/>
</dbReference>
<organism evidence="1 2">
    <name type="scientific">Sphingobacterium athyrii</name>
    <dbReference type="NCBI Taxonomy" id="2152717"/>
    <lineage>
        <taxon>Bacteria</taxon>
        <taxon>Pseudomonadati</taxon>
        <taxon>Bacteroidota</taxon>
        <taxon>Sphingobacteriia</taxon>
        <taxon>Sphingobacteriales</taxon>
        <taxon>Sphingobacteriaceae</taxon>
        <taxon>Sphingobacterium</taxon>
    </lineage>
</organism>
<dbReference type="Pfam" id="PF12864">
    <property type="entry name" value="DUF3822"/>
    <property type="match status" value="1"/>
</dbReference>
<dbReference type="InterPro" id="IPR024213">
    <property type="entry name" value="DUF3822"/>
</dbReference>
<dbReference type="Gene3D" id="3.30.420.250">
    <property type="match status" value="1"/>
</dbReference>